<evidence type="ECO:0000256" key="3">
    <source>
        <dbReference type="ARBA" id="ARBA00022989"/>
    </source>
</evidence>
<feature type="transmembrane region" description="Helical" evidence="5">
    <location>
        <begin position="119"/>
        <end position="142"/>
    </location>
</feature>
<comment type="subcellular location">
    <subcellularLocation>
        <location evidence="1">Membrane</location>
        <topology evidence="1">Multi-pass membrane protein</topology>
    </subcellularLocation>
</comment>
<evidence type="ECO:0000256" key="5">
    <source>
        <dbReference type="SAM" id="Phobius"/>
    </source>
</evidence>
<dbReference type="InterPro" id="IPR020846">
    <property type="entry name" value="MFS_dom"/>
</dbReference>
<dbReference type="GO" id="GO:0005886">
    <property type="term" value="C:plasma membrane"/>
    <property type="evidence" value="ECO:0007669"/>
    <property type="project" value="TreeGrafter"/>
</dbReference>
<feature type="transmembrane region" description="Helical" evidence="5">
    <location>
        <begin position="184"/>
        <end position="204"/>
    </location>
</feature>
<dbReference type="GO" id="GO:0022857">
    <property type="term" value="F:transmembrane transporter activity"/>
    <property type="evidence" value="ECO:0007669"/>
    <property type="project" value="InterPro"/>
</dbReference>
<proteinExistence type="predicted"/>
<evidence type="ECO:0000256" key="4">
    <source>
        <dbReference type="ARBA" id="ARBA00023136"/>
    </source>
</evidence>
<dbReference type="AlphaFoldDB" id="A0A1Z3LY76"/>
<evidence type="ECO:0000313" key="8">
    <source>
        <dbReference type="Proteomes" id="UP000197024"/>
    </source>
</evidence>
<dbReference type="PRINTS" id="PR01036">
    <property type="entry name" value="TCRTETB"/>
</dbReference>
<protein>
    <submittedName>
        <fullName evidence="7">MFS transporter</fullName>
    </submittedName>
</protein>
<accession>A0A1Z3LY76</accession>
<sequence length="469" mass="48444">MNTSPTPAGPSGPAARLDGWSDLLSGRHLAIVLVMASGVLLYAMNLYFTAALMPSIVADIGGQRYYAWVTTAFVISAIVASLFVSRILDWKGPAPAYVTAFVVFALGAAANAASPTMEMLIVGRIVQGLGGGLLAGLGYAVIRAALPERHWARATGVVSAMWGLGTLFGPALGGVFAELGLWRWSYGALAVISLLFGVVAQRSFARLAGSGHRTAVPVASLIPLVLATIVISLSAIVPMGWPTLAMVAIGLVLLWLFVVVERRAKETILPHITYRRGNSLKWVYLTVAALSAGVMVENFVPLFGQQLAGLSPLTAGFLGAVLSLAWVIAQLFVVSIKGERGRRRAIRGGPPLLTAGLIAYGMLQIAGADLAMVLTWVAVLALAGVGIGLAWPLLGVAAMSSTNDPAEGGKAAAAITITQLIAFSITSAFAGTLMAAGGESAVDSARYVVLGIALLTLLGTFAAGVATRK</sequence>
<dbReference type="Proteomes" id="UP000197024">
    <property type="component" value="Chromosome"/>
</dbReference>
<evidence type="ECO:0000256" key="2">
    <source>
        <dbReference type="ARBA" id="ARBA00022692"/>
    </source>
</evidence>
<keyword evidence="2 5" id="KW-0812">Transmembrane</keyword>
<feature type="domain" description="Major facilitator superfamily (MFS) profile" evidence="6">
    <location>
        <begin position="31"/>
        <end position="468"/>
    </location>
</feature>
<feature type="transmembrane region" description="Helical" evidence="5">
    <location>
        <begin position="373"/>
        <end position="399"/>
    </location>
</feature>
<feature type="transmembrane region" description="Helical" evidence="5">
    <location>
        <begin position="315"/>
        <end position="336"/>
    </location>
</feature>
<feature type="transmembrane region" description="Helical" evidence="5">
    <location>
        <begin position="29"/>
        <end position="53"/>
    </location>
</feature>
<gene>
    <name evidence="7" type="ORF">CD943_09750</name>
</gene>
<feature type="transmembrane region" description="Helical" evidence="5">
    <location>
        <begin position="282"/>
        <end position="303"/>
    </location>
</feature>
<feature type="transmembrane region" description="Helical" evidence="5">
    <location>
        <begin position="243"/>
        <end position="261"/>
    </location>
</feature>
<keyword evidence="4 5" id="KW-0472">Membrane</keyword>
<dbReference type="EMBL" id="CP021995">
    <property type="protein sequence ID" value="ASD27142.1"/>
    <property type="molecule type" value="Genomic_DNA"/>
</dbReference>
<dbReference type="PANTHER" id="PTHR23501:SF154">
    <property type="entry name" value="MULTIDRUG-EFFLUX TRANSPORTER RV1634-RELATED"/>
    <property type="match status" value="1"/>
</dbReference>
<dbReference type="PANTHER" id="PTHR23501">
    <property type="entry name" value="MAJOR FACILITATOR SUPERFAMILY"/>
    <property type="match status" value="1"/>
</dbReference>
<evidence type="ECO:0000313" key="7">
    <source>
        <dbReference type="EMBL" id="ASD27142.1"/>
    </source>
</evidence>
<feature type="transmembrane region" description="Helical" evidence="5">
    <location>
        <begin position="216"/>
        <end position="237"/>
    </location>
</feature>
<dbReference type="RefSeq" id="WP_088410898.1">
    <property type="nucleotide sequence ID" value="NZ_CP021995.1"/>
</dbReference>
<dbReference type="PROSITE" id="PS50850">
    <property type="entry name" value="MFS"/>
    <property type="match status" value="1"/>
</dbReference>
<evidence type="ECO:0000256" key="1">
    <source>
        <dbReference type="ARBA" id="ARBA00004141"/>
    </source>
</evidence>
<feature type="transmembrane region" description="Helical" evidence="5">
    <location>
        <begin position="96"/>
        <end position="113"/>
    </location>
</feature>
<feature type="transmembrane region" description="Helical" evidence="5">
    <location>
        <begin position="65"/>
        <end position="84"/>
    </location>
</feature>
<keyword evidence="3 5" id="KW-1133">Transmembrane helix</keyword>
<dbReference type="SUPFAM" id="SSF103473">
    <property type="entry name" value="MFS general substrate transporter"/>
    <property type="match status" value="1"/>
</dbReference>
<organism evidence="7 8">
    <name type="scientific">Brevundimonas diminuta</name>
    <name type="common">Pseudomonas diminuta</name>
    <dbReference type="NCBI Taxonomy" id="293"/>
    <lineage>
        <taxon>Bacteria</taxon>
        <taxon>Pseudomonadati</taxon>
        <taxon>Pseudomonadota</taxon>
        <taxon>Alphaproteobacteria</taxon>
        <taxon>Caulobacterales</taxon>
        <taxon>Caulobacteraceae</taxon>
        <taxon>Brevundimonas</taxon>
    </lineage>
</organism>
<evidence type="ECO:0000259" key="6">
    <source>
        <dbReference type="PROSITE" id="PS50850"/>
    </source>
</evidence>
<reference evidence="7 8" key="2">
    <citation type="submission" date="2017-06" db="EMBL/GenBank/DDBJ databases">
        <authorList>
            <person name="Kim H.J."/>
            <person name="Triplett B.A."/>
        </authorList>
    </citation>
    <scope>NUCLEOTIDE SEQUENCE [LARGE SCALE GENOMIC DNA]</scope>
    <source>
        <strain evidence="7 8">BZC3</strain>
    </source>
</reference>
<dbReference type="Gene3D" id="1.20.1250.20">
    <property type="entry name" value="MFS general substrate transporter like domains"/>
    <property type="match status" value="2"/>
</dbReference>
<feature type="transmembrane region" description="Helical" evidence="5">
    <location>
        <begin position="447"/>
        <end position="466"/>
    </location>
</feature>
<dbReference type="Pfam" id="PF07690">
    <property type="entry name" value="MFS_1"/>
    <property type="match status" value="1"/>
</dbReference>
<dbReference type="InterPro" id="IPR036259">
    <property type="entry name" value="MFS_trans_sf"/>
</dbReference>
<feature type="transmembrane region" description="Helical" evidence="5">
    <location>
        <begin position="411"/>
        <end position="435"/>
    </location>
</feature>
<dbReference type="InterPro" id="IPR011701">
    <property type="entry name" value="MFS"/>
</dbReference>
<feature type="transmembrane region" description="Helical" evidence="5">
    <location>
        <begin position="154"/>
        <end position="172"/>
    </location>
</feature>
<name>A0A1Z3LY76_BREDI</name>
<reference evidence="7 8" key="1">
    <citation type="submission" date="2017-06" db="EMBL/GenBank/DDBJ databases">
        <title>Biodegradation of gentamicin by bacterial consortia AMQD4 in synthetic medium and raw gentamicin sewage.</title>
        <authorList>
            <person name="Chang H."/>
            <person name="Feng Y."/>
            <person name="Li Z."/>
            <person name="Xue J."/>
            <person name="Cheng D."/>
        </authorList>
    </citation>
    <scope>NUCLEOTIDE SEQUENCE [LARGE SCALE GENOMIC DNA]</scope>
    <source>
        <strain evidence="7 8">BZC3</strain>
    </source>
</reference>
<feature type="transmembrane region" description="Helical" evidence="5">
    <location>
        <begin position="348"/>
        <end position="367"/>
    </location>
</feature>